<dbReference type="PANTHER" id="PTHR43022:SF1">
    <property type="entry name" value="PROTEIN SMF"/>
    <property type="match status" value="1"/>
</dbReference>
<evidence type="ECO:0000313" key="3">
    <source>
        <dbReference type="EMBL" id="GIH86494.1"/>
    </source>
</evidence>
<evidence type="ECO:0000313" key="4">
    <source>
        <dbReference type="Proteomes" id="UP000655044"/>
    </source>
</evidence>
<gene>
    <name evidence="3" type="ORF">Pro02_49020</name>
</gene>
<dbReference type="Proteomes" id="UP000655044">
    <property type="component" value="Unassembled WGS sequence"/>
</dbReference>
<dbReference type="InterPro" id="IPR057666">
    <property type="entry name" value="DrpA_SLOG"/>
</dbReference>
<dbReference type="EMBL" id="BOOI01000046">
    <property type="protein sequence ID" value="GIH86494.1"/>
    <property type="molecule type" value="Genomic_DNA"/>
</dbReference>
<accession>A0A8J3WE08</accession>
<dbReference type="GO" id="GO:0009294">
    <property type="term" value="P:DNA-mediated transformation"/>
    <property type="evidence" value="ECO:0007669"/>
    <property type="project" value="InterPro"/>
</dbReference>
<evidence type="ECO:0000259" key="2">
    <source>
        <dbReference type="Pfam" id="PF02481"/>
    </source>
</evidence>
<dbReference type="AlphaFoldDB" id="A0A8J3WE08"/>
<reference evidence="3" key="1">
    <citation type="submission" date="2021-01" db="EMBL/GenBank/DDBJ databases">
        <title>Whole genome shotgun sequence of Planobispora rosea NBRC 15558.</title>
        <authorList>
            <person name="Komaki H."/>
            <person name="Tamura T."/>
        </authorList>
    </citation>
    <scope>NUCLEOTIDE SEQUENCE</scope>
    <source>
        <strain evidence="3">NBRC 15558</strain>
    </source>
</reference>
<keyword evidence="4" id="KW-1185">Reference proteome</keyword>
<sequence length="360" mass="37815">MTDPDELARLALMRLAAPGDELIGRLIHKLSAAGVIEAINGDALADLHAASEIDDADVLARQLPGWQLRLRRADPAADLETGYASKARFLTPDSAEWPAGLNELGPAQPVGLWVRGPADLRIACQRAVTITGSRAATPYGSHTATQLATGVARASHAIVAELADGIGAAALGESALCVAVLASGIDLLSSRGHPYRYLAHFLAEEGLVVSECPPRTNATPFRRRAAHRITAALGRATVIVEAAEGSGTLATAEHAQMLRRPLGAVPGPVTSELSEPCHRLIREGSAALVSNTQHVLALMASASDAAAARRTGTQPQHDERQWTPQEFVQALADGGMPFAQDDPAYCPAHGWQCDEGCRST</sequence>
<dbReference type="Pfam" id="PF02481">
    <property type="entry name" value="DNA_processg_A"/>
    <property type="match status" value="1"/>
</dbReference>
<name>A0A8J3WE08_PLARO</name>
<dbReference type="PANTHER" id="PTHR43022">
    <property type="entry name" value="PROTEIN SMF"/>
    <property type="match status" value="1"/>
</dbReference>
<dbReference type="InterPro" id="IPR003488">
    <property type="entry name" value="DprA"/>
</dbReference>
<dbReference type="Gene3D" id="3.40.50.450">
    <property type="match status" value="1"/>
</dbReference>
<comment type="caution">
    <text evidence="3">The sequence shown here is derived from an EMBL/GenBank/DDBJ whole genome shotgun (WGS) entry which is preliminary data.</text>
</comment>
<dbReference type="SUPFAM" id="SSF102405">
    <property type="entry name" value="MCP/YpsA-like"/>
    <property type="match status" value="1"/>
</dbReference>
<protein>
    <recommendedName>
        <fullName evidence="2">Smf/DprA SLOG domain-containing protein</fullName>
    </recommendedName>
</protein>
<feature type="domain" description="Smf/DprA SLOG" evidence="2">
    <location>
        <begin position="89"/>
        <end position="297"/>
    </location>
</feature>
<evidence type="ECO:0000256" key="1">
    <source>
        <dbReference type="ARBA" id="ARBA00006525"/>
    </source>
</evidence>
<comment type="similarity">
    <text evidence="1">Belongs to the DprA/Smf family.</text>
</comment>
<proteinExistence type="inferred from homology"/>
<organism evidence="3 4">
    <name type="scientific">Planobispora rosea</name>
    <dbReference type="NCBI Taxonomy" id="35762"/>
    <lineage>
        <taxon>Bacteria</taxon>
        <taxon>Bacillati</taxon>
        <taxon>Actinomycetota</taxon>
        <taxon>Actinomycetes</taxon>
        <taxon>Streptosporangiales</taxon>
        <taxon>Streptosporangiaceae</taxon>
        <taxon>Planobispora</taxon>
    </lineage>
</organism>
<dbReference type="RefSeq" id="WP_189243064.1">
    <property type="nucleotide sequence ID" value="NZ_BMQP01000026.1"/>
</dbReference>